<dbReference type="PANTHER" id="PTHR39201">
    <property type="entry name" value="EXPORTED PROTEIN-RELATED"/>
    <property type="match status" value="1"/>
</dbReference>
<keyword evidence="1" id="KW-0285">Flavoprotein</keyword>
<dbReference type="AlphaFoldDB" id="A0A1B2EVA8"/>
<dbReference type="OrthoDB" id="9806505at2"/>
<dbReference type="Gene3D" id="3.40.50.360">
    <property type="match status" value="1"/>
</dbReference>
<dbReference type="PANTHER" id="PTHR39201:SF1">
    <property type="entry name" value="FLAVODOXIN-LIKE DOMAIN-CONTAINING PROTEIN"/>
    <property type="match status" value="1"/>
</dbReference>
<dbReference type="GO" id="GO:0010181">
    <property type="term" value="F:FMN binding"/>
    <property type="evidence" value="ECO:0007669"/>
    <property type="project" value="InterPro"/>
</dbReference>
<dbReference type="SUPFAM" id="SSF52218">
    <property type="entry name" value="Flavoproteins"/>
    <property type="match status" value="1"/>
</dbReference>
<dbReference type="InterPro" id="IPR008254">
    <property type="entry name" value="Flavodoxin/NO_synth"/>
</dbReference>
<geneLocation type="plasmid" evidence="4">
    <name>unnamed3</name>
</geneLocation>
<feature type="domain" description="Flavodoxin-like" evidence="3">
    <location>
        <begin position="27"/>
        <end position="170"/>
    </location>
</feature>
<dbReference type="EMBL" id="CP016618">
    <property type="protein sequence ID" value="ANY83898.1"/>
    <property type="molecule type" value="Genomic_DNA"/>
</dbReference>
<name>A0A1B2EVA8_9HYPH</name>
<proteinExistence type="predicted"/>
<dbReference type="InterPro" id="IPR029039">
    <property type="entry name" value="Flavoprotein-like_sf"/>
</dbReference>
<sequence>MLPLAGSIGTAVRSASAQDLRVPASRTLVAFFSRTGNTRVIAGQIRRAHSADIFEIVPATPYPEDYQETVSQAQRERDSGFEPPLRETVRAIAAYSIVFLGFPIWGTTAPSVIRTFLSSHDLAGKTLVPFITHGGYGLGSSLSVVRSHAPQARLIEGFALEADQERRTLEQVTGWLGGLPL</sequence>
<dbReference type="Pfam" id="PF12682">
    <property type="entry name" value="Flavodoxin_4"/>
    <property type="match status" value="1"/>
</dbReference>
<gene>
    <name evidence="4" type="ORF">BB934_34750</name>
</gene>
<evidence type="ECO:0000313" key="4">
    <source>
        <dbReference type="EMBL" id="ANY83898.1"/>
    </source>
</evidence>
<dbReference type="RefSeq" id="WP_099514853.1">
    <property type="nucleotide sequence ID" value="NZ_CP016618.1"/>
</dbReference>
<keyword evidence="4" id="KW-0614">Plasmid</keyword>
<organism evidence="4">
    <name type="scientific">Microvirga ossetica</name>
    <dbReference type="NCBI Taxonomy" id="1882682"/>
    <lineage>
        <taxon>Bacteria</taxon>
        <taxon>Pseudomonadati</taxon>
        <taxon>Pseudomonadota</taxon>
        <taxon>Alphaproteobacteria</taxon>
        <taxon>Hyphomicrobiales</taxon>
        <taxon>Methylobacteriaceae</taxon>
        <taxon>Microvirga</taxon>
    </lineage>
</organism>
<accession>A0A1B2EVA8</accession>
<reference evidence="4" key="1">
    <citation type="submission" date="2016-07" db="EMBL/GenBank/DDBJ databases">
        <title>Microvirga ossetica sp. nov. a new species of rhizobia isolated from root nodules of the legume species Vicia alpestris Steven originated from North Ossetia region in the Caucasus.</title>
        <authorList>
            <person name="Safronova V.I."/>
            <person name="Kuznetsova I.G."/>
            <person name="Sazanova A.L."/>
            <person name="Belimov A."/>
            <person name="Andronov E."/>
            <person name="Osledkin Y.S."/>
            <person name="Onishchuk O.P."/>
            <person name="Kurchak O.N."/>
            <person name="Shaposhnikov A.I."/>
            <person name="Willems A."/>
            <person name="Tikhonovich I.A."/>
        </authorList>
    </citation>
    <scope>NUCLEOTIDE SEQUENCE [LARGE SCALE GENOMIC DNA]</scope>
    <source>
        <strain evidence="4">V5/3M</strain>
        <plasmid evidence="4">unnamed3</plasmid>
    </source>
</reference>
<evidence type="ECO:0000256" key="1">
    <source>
        <dbReference type="ARBA" id="ARBA00022630"/>
    </source>
</evidence>
<dbReference type="KEGG" id="moc:BB934_34750"/>
<evidence type="ECO:0000259" key="3">
    <source>
        <dbReference type="Pfam" id="PF12682"/>
    </source>
</evidence>
<protein>
    <submittedName>
        <fullName evidence="4">Flavodoxin</fullName>
    </submittedName>
</protein>
<evidence type="ECO:0000256" key="2">
    <source>
        <dbReference type="ARBA" id="ARBA00022643"/>
    </source>
</evidence>
<keyword evidence="2" id="KW-0288">FMN</keyword>